<keyword evidence="2 7" id="KW-0479">Metal-binding</keyword>
<feature type="binding site" evidence="7">
    <location>
        <position position="158"/>
    </location>
    <ligand>
        <name>4-imidazolone-5-propanoate</name>
        <dbReference type="ChEBI" id="CHEBI:77893"/>
    </ligand>
</feature>
<feature type="binding site" evidence="7">
    <location>
        <position position="256"/>
    </location>
    <ligand>
        <name>Zn(2+)</name>
        <dbReference type="ChEBI" id="CHEBI:29105"/>
    </ligand>
</feature>
<evidence type="ECO:0000256" key="4">
    <source>
        <dbReference type="ARBA" id="ARBA00022808"/>
    </source>
</evidence>
<dbReference type="UniPathway" id="UPA00379">
    <property type="reaction ID" value="UER00551"/>
</dbReference>
<feature type="binding site" evidence="7">
    <location>
        <position position="332"/>
    </location>
    <ligand>
        <name>N-formimidoyl-L-glutamate</name>
        <dbReference type="ChEBI" id="CHEBI:58928"/>
    </ligand>
</feature>
<evidence type="ECO:0000313" key="9">
    <source>
        <dbReference type="EMBL" id="ASV69587.1"/>
    </source>
</evidence>
<evidence type="ECO:0000256" key="3">
    <source>
        <dbReference type="ARBA" id="ARBA00022801"/>
    </source>
</evidence>
<keyword evidence="5 7" id="KW-0862">Zinc</keyword>
<feature type="binding site" evidence="7">
    <location>
        <position position="334"/>
    </location>
    <ligand>
        <name>N-formimidoyl-L-glutamate</name>
        <dbReference type="ChEBI" id="CHEBI:58928"/>
    </ligand>
</feature>
<feature type="binding site" evidence="7">
    <location>
        <position position="88"/>
    </location>
    <ligand>
        <name>Fe(3+)</name>
        <dbReference type="ChEBI" id="CHEBI:29034"/>
    </ligand>
</feature>
<dbReference type="GO" id="GO:0019556">
    <property type="term" value="P:L-histidine catabolic process to glutamate and formamide"/>
    <property type="evidence" value="ECO:0007669"/>
    <property type="project" value="UniProtKB-UniRule"/>
</dbReference>
<feature type="binding site" evidence="7">
    <location>
        <position position="88"/>
    </location>
    <ligand>
        <name>Zn(2+)</name>
        <dbReference type="ChEBI" id="CHEBI:29105"/>
    </ligand>
</feature>
<accession>A0A248TN14</accession>
<feature type="binding site" evidence="7">
    <location>
        <position position="330"/>
    </location>
    <ligand>
        <name>Zn(2+)</name>
        <dbReference type="ChEBI" id="CHEBI:29105"/>
    </ligand>
</feature>
<reference evidence="9 10" key="1">
    <citation type="submission" date="2017-08" db="EMBL/GenBank/DDBJ databases">
        <title>Complete Genome Sequence of Bacillus kochii Oregon-R-modENCODE STRAIN BDGP4, isolated from Drosophila melanogaster gut.</title>
        <authorList>
            <person name="Wan K.H."/>
            <person name="Yu C."/>
            <person name="Park S."/>
            <person name="Hammonds A.S."/>
            <person name="Booth B.W."/>
            <person name="Celniker S.E."/>
        </authorList>
    </citation>
    <scope>NUCLEOTIDE SEQUENCE [LARGE SCALE GENOMIC DNA]</scope>
    <source>
        <strain evidence="9 10">BDGP4</strain>
    </source>
</reference>
<feature type="binding site" evidence="7">
    <location>
        <position position="191"/>
    </location>
    <ligand>
        <name>4-imidazolone-5-propanoate</name>
        <dbReference type="ChEBI" id="CHEBI:77893"/>
    </ligand>
</feature>
<dbReference type="EMBL" id="CP022983">
    <property type="protein sequence ID" value="ASV69587.1"/>
    <property type="molecule type" value="Genomic_DNA"/>
</dbReference>
<dbReference type="PANTHER" id="PTHR42752">
    <property type="entry name" value="IMIDAZOLONEPROPIONASE"/>
    <property type="match status" value="1"/>
</dbReference>
<evidence type="ECO:0000313" key="10">
    <source>
        <dbReference type="Proteomes" id="UP000215137"/>
    </source>
</evidence>
<dbReference type="InterPro" id="IPR032466">
    <property type="entry name" value="Metal_Hydrolase"/>
</dbReference>
<feature type="binding site" evidence="7">
    <location>
        <position position="256"/>
    </location>
    <ligand>
        <name>Fe(3+)</name>
        <dbReference type="ChEBI" id="CHEBI:29034"/>
    </ligand>
</feature>
<dbReference type="HAMAP" id="MF_00372">
    <property type="entry name" value="HutI"/>
    <property type="match status" value="1"/>
</dbReference>
<feature type="binding site" evidence="7">
    <location>
        <position position="330"/>
    </location>
    <ligand>
        <name>Fe(3+)</name>
        <dbReference type="ChEBI" id="CHEBI:29034"/>
    </ligand>
</feature>
<dbReference type="KEGG" id="bko:CKF48_21110"/>
<dbReference type="GO" id="GO:0005506">
    <property type="term" value="F:iron ion binding"/>
    <property type="evidence" value="ECO:0007669"/>
    <property type="project" value="UniProtKB-UniRule"/>
</dbReference>
<name>A0A248TN14_9BACI</name>
<dbReference type="FunFam" id="3.20.20.140:FF:000007">
    <property type="entry name" value="Imidazolonepropionase"/>
    <property type="match status" value="1"/>
</dbReference>
<dbReference type="GO" id="GO:0019557">
    <property type="term" value="P:L-histidine catabolic process to glutamate and formate"/>
    <property type="evidence" value="ECO:0007669"/>
    <property type="project" value="UniProtKB-UniPathway"/>
</dbReference>
<evidence type="ECO:0000256" key="5">
    <source>
        <dbReference type="ARBA" id="ARBA00022833"/>
    </source>
</evidence>
<feature type="binding site" evidence="7">
    <location>
        <position position="95"/>
    </location>
    <ligand>
        <name>4-imidazolone-5-propanoate</name>
        <dbReference type="ChEBI" id="CHEBI:77893"/>
    </ligand>
</feature>
<dbReference type="RefSeq" id="WP_095373151.1">
    <property type="nucleotide sequence ID" value="NZ_CP022983.1"/>
</dbReference>
<comment type="function">
    <text evidence="7">Catalyzes the hydrolytic cleavage of the carbon-nitrogen bond in imidazolone-5-propanoate to yield N-formimidoyl-L-glutamate. It is the third step in the universal histidine degradation pathway.</text>
</comment>
<dbReference type="GO" id="GO:0008270">
    <property type="term" value="F:zinc ion binding"/>
    <property type="evidence" value="ECO:0007669"/>
    <property type="project" value="UniProtKB-UniRule"/>
</dbReference>
<keyword evidence="10" id="KW-1185">Reference proteome</keyword>
<sequence>MSSTYLFIKHANELLTLKGHSQQPAVKAAMNQLHVINDGAILMKDEQIVAIGETDELLSQFHQEINLAEIIDASGKVVMPGLVDPHTHLVYAGSREEEFNMRLNGATYMEIMNNGGGIHATTTKTRAATIDELKEESIKRLDRFLIHGVTTIEAKSGYGLDWETEYKQLFVAKELNHLHAIDIVSTFMGAHAIPVEYKERPDVFIDLIIDEMLPLVVEEELAVFNDVFCERGVFTPEQSKRLLLAGKNLGLIPKIHADEIEPYGGAELAAAVGAISADHLLKASDEGIKKMAEAGVIAVLLPGTAFFLMEAAANGRKMIDEGVAVALSTDCNPGSSPTASLPFMMNLACMHMGLTPAEAIYAATINAAHAIGKGHEIGSLEEGKKADVLILDVPNYMQTQYLYGMNHTHSVIKAGRIVIDNGALVTNKLKSH</sequence>
<gene>
    <name evidence="7" type="primary">hutI</name>
    <name evidence="9" type="ORF">CKF48_21110</name>
</gene>
<dbReference type="Gene3D" id="3.20.20.140">
    <property type="entry name" value="Metal-dependent hydrolases"/>
    <property type="match status" value="1"/>
</dbReference>
<keyword evidence="7" id="KW-0963">Cytoplasm</keyword>
<proteinExistence type="inferred from homology"/>
<dbReference type="InterPro" id="IPR005920">
    <property type="entry name" value="HutI"/>
</dbReference>
<feature type="binding site" evidence="7">
    <location>
        <position position="259"/>
    </location>
    <ligand>
        <name>4-imidazolone-5-propanoate</name>
        <dbReference type="ChEBI" id="CHEBI:77893"/>
    </ligand>
</feature>
<comment type="subcellular location">
    <subcellularLocation>
        <location evidence="7">Cytoplasm</location>
    </subcellularLocation>
</comment>
<evidence type="ECO:0000259" key="8">
    <source>
        <dbReference type="Pfam" id="PF01979"/>
    </source>
</evidence>
<evidence type="ECO:0000256" key="7">
    <source>
        <dbReference type="HAMAP-Rule" id="MF_00372"/>
    </source>
</evidence>
<comment type="catalytic activity">
    <reaction evidence="7">
        <text>4-imidazolone-5-propanoate + H2O = N-formimidoyl-L-glutamate</text>
        <dbReference type="Rhea" id="RHEA:23660"/>
        <dbReference type="ChEBI" id="CHEBI:15377"/>
        <dbReference type="ChEBI" id="CHEBI:58928"/>
        <dbReference type="ChEBI" id="CHEBI:77893"/>
        <dbReference type="EC" id="3.5.2.7"/>
    </reaction>
</comment>
<dbReference type="GO" id="GO:0050480">
    <property type="term" value="F:imidazolonepropionase activity"/>
    <property type="evidence" value="ECO:0007669"/>
    <property type="project" value="UniProtKB-UniRule"/>
</dbReference>
<dbReference type="CDD" id="cd01296">
    <property type="entry name" value="Imidazolone-5PH"/>
    <property type="match status" value="1"/>
</dbReference>
<dbReference type="OrthoDB" id="9776455at2"/>
<dbReference type="Proteomes" id="UP000215137">
    <property type="component" value="Chromosome"/>
</dbReference>
<protein>
    <recommendedName>
        <fullName evidence="1 7">Imidazolonepropionase</fullName>
        <ecNumber evidence="1 7">3.5.2.7</ecNumber>
    </recommendedName>
    <alternativeName>
        <fullName evidence="7">Imidazolone-5-propionate hydrolase</fullName>
    </alternativeName>
</protein>
<feature type="binding site" evidence="7">
    <location>
        <position position="158"/>
    </location>
    <ligand>
        <name>N-formimidoyl-L-glutamate</name>
        <dbReference type="ChEBI" id="CHEBI:58928"/>
    </ligand>
</feature>
<comment type="cofactor">
    <cofactor evidence="7">
        <name>Zn(2+)</name>
        <dbReference type="ChEBI" id="CHEBI:29105"/>
    </cofactor>
    <cofactor evidence="7">
        <name>Fe(3+)</name>
        <dbReference type="ChEBI" id="CHEBI:29034"/>
    </cofactor>
    <text evidence="7">Binds 1 zinc or iron ion per subunit.</text>
</comment>
<feature type="binding site" evidence="7">
    <location>
        <position position="86"/>
    </location>
    <ligand>
        <name>Zn(2+)</name>
        <dbReference type="ChEBI" id="CHEBI:29105"/>
    </ligand>
</feature>
<keyword evidence="3 7" id="KW-0378">Hydrolase</keyword>
<dbReference type="AlphaFoldDB" id="A0A248TN14"/>
<evidence type="ECO:0000256" key="1">
    <source>
        <dbReference type="ARBA" id="ARBA00012864"/>
    </source>
</evidence>
<dbReference type="NCBIfam" id="TIGR01224">
    <property type="entry name" value="hutI"/>
    <property type="match status" value="1"/>
</dbReference>
<dbReference type="Pfam" id="PF01979">
    <property type="entry name" value="Amidohydro_1"/>
    <property type="match status" value="1"/>
</dbReference>
<dbReference type="InterPro" id="IPR011059">
    <property type="entry name" value="Metal-dep_hydrolase_composite"/>
</dbReference>
<keyword evidence="4 7" id="KW-0369">Histidine metabolism</keyword>
<feature type="binding site" evidence="7">
    <location>
        <position position="86"/>
    </location>
    <ligand>
        <name>Fe(3+)</name>
        <dbReference type="ChEBI" id="CHEBI:29034"/>
    </ligand>
</feature>
<dbReference type="PANTHER" id="PTHR42752:SF1">
    <property type="entry name" value="IMIDAZOLONEPROPIONASE-RELATED"/>
    <property type="match status" value="1"/>
</dbReference>
<evidence type="ECO:0000256" key="6">
    <source>
        <dbReference type="ARBA" id="ARBA00023004"/>
    </source>
</evidence>
<dbReference type="EC" id="3.5.2.7" evidence="1 7"/>
<comment type="similarity">
    <text evidence="7">Belongs to the metallo-dependent hydrolases superfamily. HutI family.</text>
</comment>
<dbReference type="GO" id="GO:0005737">
    <property type="term" value="C:cytoplasm"/>
    <property type="evidence" value="ECO:0007669"/>
    <property type="project" value="UniProtKB-SubCell"/>
</dbReference>
<feature type="binding site" evidence="7">
    <location>
        <position position="335"/>
    </location>
    <ligand>
        <name>4-imidazolone-5-propanoate</name>
        <dbReference type="ChEBI" id="CHEBI:77893"/>
    </ligand>
</feature>
<feature type="domain" description="Amidohydrolase-related" evidence="8">
    <location>
        <begin position="77"/>
        <end position="418"/>
    </location>
</feature>
<evidence type="ECO:0000256" key="2">
    <source>
        <dbReference type="ARBA" id="ARBA00022723"/>
    </source>
</evidence>
<comment type="pathway">
    <text evidence="7">Amino-acid degradation; L-histidine degradation into L-glutamate; N-formimidoyl-L-glutamate from L-histidine: step 3/3.</text>
</comment>
<keyword evidence="6 7" id="KW-0408">Iron</keyword>
<dbReference type="SUPFAM" id="SSF51338">
    <property type="entry name" value="Composite domain of metallo-dependent hydrolases"/>
    <property type="match status" value="1"/>
</dbReference>
<organism evidence="9 10">
    <name type="scientific">Cytobacillus kochii</name>
    <dbReference type="NCBI Taxonomy" id="859143"/>
    <lineage>
        <taxon>Bacteria</taxon>
        <taxon>Bacillati</taxon>
        <taxon>Bacillota</taxon>
        <taxon>Bacilli</taxon>
        <taxon>Bacillales</taxon>
        <taxon>Bacillaceae</taxon>
        <taxon>Cytobacillus</taxon>
    </lineage>
</organism>
<dbReference type="SUPFAM" id="SSF51556">
    <property type="entry name" value="Metallo-dependent hydrolases"/>
    <property type="match status" value="1"/>
</dbReference>
<dbReference type="Gene3D" id="2.30.40.10">
    <property type="entry name" value="Urease, subunit C, domain 1"/>
    <property type="match status" value="1"/>
</dbReference>
<dbReference type="InterPro" id="IPR006680">
    <property type="entry name" value="Amidohydro-rel"/>
</dbReference>